<protein>
    <submittedName>
        <fullName evidence="6">LacI family DNA-binding transcriptional regulator</fullName>
    </submittedName>
</protein>
<accession>A0ABN2C2N6</accession>
<keyword evidence="2" id="KW-0805">Transcription regulation</keyword>
<keyword evidence="4" id="KW-0804">Transcription</keyword>
<gene>
    <name evidence="6" type="ORF">GCM10009789_00440</name>
</gene>
<name>A0ABN2C2N6_9ACTN</name>
<comment type="caution">
    <text evidence="6">The sequence shown here is derived from an EMBL/GenBank/DDBJ whole genome shotgun (WGS) entry which is preliminary data.</text>
</comment>
<evidence type="ECO:0000256" key="2">
    <source>
        <dbReference type="ARBA" id="ARBA00023015"/>
    </source>
</evidence>
<evidence type="ECO:0000313" key="6">
    <source>
        <dbReference type="EMBL" id="GAA1550569.1"/>
    </source>
</evidence>
<reference evidence="6 7" key="1">
    <citation type="journal article" date="2019" name="Int. J. Syst. Evol. Microbiol.">
        <title>The Global Catalogue of Microorganisms (GCM) 10K type strain sequencing project: providing services to taxonomists for standard genome sequencing and annotation.</title>
        <authorList>
            <consortium name="The Broad Institute Genomics Platform"/>
            <consortium name="The Broad Institute Genome Sequencing Center for Infectious Disease"/>
            <person name="Wu L."/>
            <person name="Ma J."/>
        </authorList>
    </citation>
    <scope>NUCLEOTIDE SEQUENCE [LARGE SCALE GENOMIC DNA]</scope>
    <source>
        <strain evidence="6 7">JCM 14969</strain>
    </source>
</reference>
<sequence>MPAATGRGGRVTISDVAARAGVDKAIVSRVVNDKAVSIRPETRERVLLAIRELGYRRNMAARSLRTASTGAVGLFIPDFANPVYAEIITGAETAALARGYVLMVGSSAGAGHRTKDYLEALGEGRVDGLLLAGGPISPAEQQTLDAQGVPWLLVNRRGRSTTRHVVLDDDRAAQVAVGHLLDLGHRRIAHVAGPAGADTARRRREGYRKALRAAGIEPEASLVAAADYTPAGGFEAASALLASGRPPTALFVANVASAIGVLTAVRERGLSVPDDISVVAVHDLPLAEHLVPALTTVRMPLRSLGARATELLLETDPRRPVAEVVRDPIDLVIRRSTARPPRRRR</sequence>
<dbReference type="EMBL" id="BAAAOS010000001">
    <property type="protein sequence ID" value="GAA1550569.1"/>
    <property type="molecule type" value="Genomic_DNA"/>
</dbReference>
<feature type="domain" description="HTH lacI-type" evidence="5">
    <location>
        <begin position="11"/>
        <end position="66"/>
    </location>
</feature>
<dbReference type="PANTHER" id="PTHR30146:SF148">
    <property type="entry name" value="HTH-TYPE TRANSCRIPTIONAL REPRESSOR PURR-RELATED"/>
    <property type="match status" value="1"/>
</dbReference>
<evidence type="ECO:0000256" key="3">
    <source>
        <dbReference type="ARBA" id="ARBA00023125"/>
    </source>
</evidence>
<evidence type="ECO:0000313" key="7">
    <source>
        <dbReference type="Proteomes" id="UP001500393"/>
    </source>
</evidence>
<dbReference type="SUPFAM" id="SSF53822">
    <property type="entry name" value="Periplasmic binding protein-like I"/>
    <property type="match status" value="1"/>
</dbReference>
<dbReference type="SUPFAM" id="SSF47413">
    <property type="entry name" value="lambda repressor-like DNA-binding domains"/>
    <property type="match status" value="1"/>
</dbReference>
<keyword evidence="3 6" id="KW-0238">DNA-binding</keyword>
<dbReference type="Gene3D" id="1.10.260.40">
    <property type="entry name" value="lambda repressor-like DNA-binding domains"/>
    <property type="match status" value="1"/>
</dbReference>
<evidence type="ECO:0000256" key="4">
    <source>
        <dbReference type="ARBA" id="ARBA00023163"/>
    </source>
</evidence>
<dbReference type="Pfam" id="PF00356">
    <property type="entry name" value="LacI"/>
    <property type="match status" value="1"/>
</dbReference>
<dbReference type="Gene3D" id="3.40.50.2300">
    <property type="match status" value="2"/>
</dbReference>
<organism evidence="6 7">
    <name type="scientific">Kribbella sancticallisti</name>
    <dbReference type="NCBI Taxonomy" id="460087"/>
    <lineage>
        <taxon>Bacteria</taxon>
        <taxon>Bacillati</taxon>
        <taxon>Actinomycetota</taxon>
        <taxon>Actinomycetes</taxon>
        <taxon>Propionibacteriales</taxon>
        <taxon>Kribbellaceae</taxon>
        <taxon>Kribbella</taxon>
    </lineage>
</organism>
<evidence type="ECO:0000259" key="5">
    <source>
        <dbReference type="PROSITE" id="PS50932"/>
    </source>
</evidence>
<dbReference type="CDD" id="cd06267">
    <property type="entry name" value="PBP1_LacI_sugar_binding-like"/>
    <property type="match status" value="1"/>
</dbReference>
<keyword evidence="7" id="KW-1185">Reference proteome</keyword>
<dbReference type="RefSeq" id="WP_344208393.1">
    <property type="nucleotide sequence ID" value="NZ_BAAAOS010000001.1"/>
</dbReference>
<dbReference type="InterPro" id="IPR010982">
    <property type="entry name" value="Lambda_DNA-bd_dom_sf"/>
</dbReference>
<dbReference type="SMART" id="SM00354">
    <property type="entry name" value="HTH_LACI"/>
    <property type="match status" value="1"/>
</dbReference>
<proteinExistence type="predicted"/>
<dbReference type="InterPro" id="IPR028082">
    <property type="entry name" value="Peripla_BP_I"/>
</dbReference>
<dbReference type="GO" id="GO:0003677">
    <property type="term" value="F:DNA binding"/>
    <property type="evidence" value="ECO:0007669"/>
    <property type="project" value="UniProtKB-KW"/>
</dbReference>
<evidence type="ECO:0000256" key="1">
    <source>
        <dbReference type="ARBA" id="ARBA00022491"/>
    </source>
</evidence>
<dbReference type="Proteomes" id="UP001500393">
    <property type="component" value="Unassembled WGS sequence"/>
</dbReference>
<dbReference type="InterPro" id="IPR046335">
    <property type="entry name" value="LacI/GalR-like_sensor"/>
</dbReference>
<keyword evidence="1" id="KW-0678">Repressor</keyword>
<dbReference type="CDD" id="cd01392">
    <property type="entry name" value="HTH_LacI"/>
    <property type="match status" value="1"/>
</dbReference>
<dbReference type="Pfam" id="PF13377">
    <property type="entry name" value="Peripla_BP_3"/>
    <property type="match status" value="1"/>
</dbReference>
<dbReference type="PROSITE" id="PS50932">
    <property type="entry name" value="HTH_LACI_2"/>
    <property type="match status" value="1"/>
</dbReference>
<dbReference type="PANTHER" id="PTHR30146">
    <property type="entry name" value="LACI-RELATED TRANSCRIPTIONAL REPRESSOR"/>
    <property type="match status" value="1"/>
</dbReference>
<dbReference type="InterPro" id="IPR000843">
    <property type="entry name" value="HTH_LacI"/>
</dbReference>